<accession>A0ABS5R3J2</accession>
<name>A0ABS5R3J2_9HYPH</name>
<organism evidence="3 4">
    <name type="scientific">Ancylobacter radicis</name>
    <dbReference type="NCBI Taxonomy" id="2836179"/>
    <lineage>
        <taxon>Bacteria</taxon>
        <taxon>Pseudomonadati</taxon>
        <taxon>Pseudomonadota</taxon>
        <taxon>Alphaproteobacteria</taxon>
        <taxon>Hyphomicrobiales</taxon>
        <taxon>Xanthobacteraceae</taxon>
        <taxon>Ancylobacter</taxon>
    </lineage>
</organism>
<dbReference type="GO" id="GO:0004386">
    <property type="term" value="F:helicase activity"/>
    <property type="evidence" value="ECO:0007669"/>
    <property type="project" value="UniProtKB-KW"/>
</dbReference>
<evidence type="ECO:0000256" key="1">
    <source>
        <dbReference type="ARBA" id="ARBA00022801"/>
    </source>
</evidence>
<dbReference type="PANTHER" id="PTHR45766">
    <property type="entry name" value="DNA ANNEALING HELICASE AND ENDONUCLEASE ZRANB3 FAMILY MEMBER"/>
    <property type="match status" value="1"/>
</dbReference>
<dbReference type="InterPro" id="IPR014001">
    <property type="entry name" value="Helicase_ATP-bd"/>
</dbReference>
<dbReference type="PANTHER" id="PTHR45766:SF6">
    <property type="entry name" value="SWI_SNF-RELATED MATRIX-ASSOCIATED ACTIN-DEPENDENT REGULATOR OF CHROMATIN SUBFAMILY A-LIKE PROTEIN 1"/>
    <property type="match status" value="1"/>
</dbReference>
<protein>
    <submittedName>
        <fullName evidence="3">DEAD/DEAH box helicase</fullName>
    </submittedName>
</protein>
<dbReference type="PROSITE" id="PS51192">
    <property type="entry name" value="HELICASE_ATP_BIND_1"/>
    <property type="match status" value="1"/>
</dbReference>
<dbReference type="SMART" id="SM00487">
    <property type="entry name" value="DEXDc"/>
    <property type="match status" value="1"/>
</dbReference>
<comment type="caution">
    <text evidence="3">The sequence shown here is derived from an EMBL/GenBank/DDBJ whole genome shotgun (WGS) entry which is preliminary data.</text>
</comment>
<dbReference type="Pfam" id="PF00176">
    <property type="entry name" value="SNF2-rel_dom"/>
    <property type="match status" value="1"/>
</dbReference>
<dbReference type="InterPro" id="IPR049730">
    <property type="entry name" value="SNF2/RAD54-like_C"/>
</dbReference>
<keyword evidence="4" id="KW-1185">Reference proteome</keyword>
<evidence type="ECO:0000313" key="3">
    <source>
        <dbReference type="EMBL" id="MBS9476220.1"/>
    </source>
</evidence>
<reference evidence="3" key="1">
    <citation type="submission" date="2021-05" db="EMBL/GenBank/DDBJ databases">
        <authorList>
            <person name="Sun Q."/>
            <person name="Inoue M."/>
        </authorList>
    </citation>
    <scope>NUCLEOTIDE SEQUENCE</scope>
    <source>
        <strain evidence="3">VKM B-3255</strain>
    </source>
</reference>
<keyword evidence="3" id="KW-0067">ATP-binding</keyword>
<evidence type="ECO:0000313" key="4">
    <source>
        <dbReference type="Proteomes" id="UP001166585"/>
    </source>
</evidence>
<dbReference type="SUPFAM" id="SSF52540">
    <property type="entry name" value="P-loop containing nucleoside triphosphate hydrolases"/>
    <property type="match status" value="2"/>
</dbReference>
<dbReference type="InterPro" id="IPR038718">
    <property type="entry name" value="SNF2-like_sf"/>
</dbReference>
<keyword evidence="3" id="KW-0547">Nucleotide-binding</keyword>
<keyword evidence="1" id="KW-0378">Hydrolase</keyword>
<gene>
    <name evidence="3" type="ORF">KIP89_03780</name>
</gene>
<feature type="domain" description="Helicase ATP-binding" evidence="2">
    <location>
        <begin position="119"/>
        <end position="273"/>
    </location>
</feature>
<dbReference type="RefSeq" id="WP_213754078.1">
    <property type="nucleotide sequence ID" value="NZ_JAHCQH010000014.1"/>
</dbReference>
<dbReference type="InterPro" id="IPR000330">
    <property type="entry name" value="SNF2_N"/>
</dbReference>
<dbReference type="CDD" id="cd18793">
    <property type="entry name" value="SF2_C_SNF"/>
    <property type="match status" value="1"/>
</dbReference>
<dbReference type="EMBL" id="JAHCQH010000014">
    <property type="protein sequence ID" value="MBS9476220.1"/>
    <property type="molecule type" value="Genomic_DNA"/>
</dbReference>
<sequence length="551" mass="60721">MAVKMYGTLHHDGSRWVMSGLDPHVAIKLKAMFPAVPKWSAGPFTFPDSVSIATDLEWFLHRYPMEMREDDRRRLAMGSEAFTRQRSEVEAIFVPDWQPPSNVGFRPGREMYRYQAEAVEVIRKLDRLLLLDDVGLGKTVTALGALTDGLNLPAAIVVQPHLRTQWQKEYVEKFTTLRSHIIKSTAPYELPVADLYIFAYSNIAGWVDVAAQGKFKAVVYDEVQELRTGPTTAKGHAAEVFTANAKVRIGLTATPVYNYGTEMFHVVEAIEPGALGTFEDFDREWCSHGTGKAIVKDPDALGTYLREIQLVLRRERAGGNVNTLPIEVDYDLEVEADSLSLMRMLAGTVISGSFSERGQAARELDIMARMVTGLSKAKAVAAYVRLLLEAGHPVLLAGWHREVYDIWGQELGSFNPVLYTGTETPAQKDRAKAAFINGDTNLMMISLRSGAGLDGLQRRCSHVVFGELDWSPKVHEQVIGRLDRPGQEDQVTAIFLHANGGSDPLIVSMLGLKASQAQGIVDPGKSVVPVISDGSRIRALAERYLQGSAAA</sequence>
<dbReference type="Gene3D" id="3.40.50.300">
    <property type="entry name" value="P-loop containing nucleotide triphosphate hydrolases"/>
    <property type="match status" value="1"/>
</dbReference>
<evidence type="ECO:0000259" key="2">
    <source>
        <dbReference type="PROSITE" id="PS51192"/>
    </source>
</evidence>
<dbReference type="Gene3D" id="3.40.50.10810">
    <property type="entry name" value="Tandem AAA-ATPase domain"/>
    <property type="match status" value="1"/>
</dbReference>
<dbReference type="Proteomes" id="UP001166585">
    <property type="component" value="Unassembled WGS sequence"/>
</dbReference>
<proteinExistence type="predicted"/>
<dbReference type="InterPro" id="IPR027417">
    <property type="entry name" value="P-loop_NTPase"/>
</dbReference>
<keyword evidence="3" id="KW-0347">Helicase</keyword>